<proteinExistence type="predicted"/>
<dbReference type="Proteomes" id="UP001081283">
    <property type="component" value="Unassembled WGS sequence"/>
</dbReference>
<evidence type="ECO:0000256" key="2">
    <source>
        <dbReference type="ARBA" id="ARBA00023125"/>
    </source>
</evidence>
<evidence type="ECO:0000259" key="4">
    <source>
        <dbReference type="PROSITE" id="PS50932"/>
    </source>
</evidence>
<dbReference type="PROSITE" id="PS50943">
    <property type="entry name" value="HTH_CROC1"/>
    <property type="match status" value="1"/>
</dbReference>
<evidence type="ECO:0000313" key="6">
    <source>
        <dbReference type="EMBL" id="MCY0095140.1"/>
    </source>
</evidence>
<comment type="caution">
    <text evidence="6">The sequence shown here is derived from an EMBL/GenBank/DDBJ whole genome shotgun (WGS) entry which is preliminary data.</text>
</comment>
<dbReference type="PANTHER" id="PTHR30146">
    <property type="entry name" value="LACI-RELATED TRANSCRIPTIONAL REPRESSOR"/>
    <property type="match status" value="1"/>
</dbReference>
<evidence type="ECO:0000256" key="3">
    <source>
        <dbReference type="ARBA" id="ARBA00023163"/>
    </source>
</evidence>
<dbReference type="PROSITE" id="PS00356">
    <property type="entry name" value="HTH_LACI_1"/>
    <property type="match status" value="1"/>
</dbReference>
<dbReference type="Gene3D" id="3.40.50.2300">
    <property type="match status" value="2"/>
</dbReference>
<sequence length="338" mass="36249">MSKPTKRSNVTLAEVAARAGVSRMTVSKALRNTGSISADTRAKILGAVEELGYVKNSLAGSLSSQRSEIIGIVIPSASDSVFAEVLSGTNSVIRPKGLSTLIGETLFDPQVEYEILSTIMQMQPAGLIVSGGMNRLDKTRTLLERRRCPMISIWDSESQVGDCTVGLSHRLAGQMMAEHFLAKGFSNIAYVGSELELDVCARQRFEGFRDTLAAAGRSVRTEISATAPRQTPSGRTLTETLLAKWPDTDAIQYLNDAMAIGGLSWLYDNSIDVPGQVAAAGFNGTATLQTIRTRLTTINAPRRFIGEAAAGALLNLIEDSGEPKSYNVELDFIQGNTT</sequence>
<dbReference type="CDD" id="cd01575">
    <property type="entry name" value="PBP1_GntR"/>
    <property type="match status" value="1"/>
</dbReference>
<dbReference type="RefSeq" id="WP_267613036.1">
    <property type="nucleotide sequence ID" value="NZ_JAOVZQ010000001.1"/>
</dbReference>
<dbReference type="InterPro" id="IPR001387">
    <property type="entry name" value="Cro/C1-type_HTH"/>
</dbReference>
<keyword evidence="2 6" id="KW-0238">DNA-binding</keyword>
<gene>
    <name evidence="6" type="ORF">OEG82_14060</name>
</gene>
<keyword evidence="7" id="KW-1185">Reference proteome</keyword>
<feature type="domain" description="HTH cro/C1-type" evidence="5">
    <location>
        <begin position="6"/>
        <end position="51"/>
    </location>
</feature>
<organism evidence="6 7">
    <name type="scientific">Hoeflea ulvae</name>
    <dbReference type="NCBI Taxonomy" id="2983764"/>
    <lineage>
        <taxon>Bacteria</taxon>
        <taxon>Pseudomonadati</taxon>
        <taxon>Pseudomonadota</taxon>
        <taxon>Alphaproteobacteria</taxon>
        <taxon>Hyphomicrobiales</taxon>
        <taxon>Rhizobiaceae</taxon>
        <taxon>Hoeflea</taxon>
    </lineage>
</organism>
<reference evidence="6" key="1">
    <citation type="submission" date="2022-10" db="EMBL/GenBank/DDBJ databases">
        <title>Hoeflea sp. J2-29, isolated from marine algae.</title>
        <authorList>
            <person name="Kristyanto S."/>
            <person name="Kim J.M."/>
            <person name="Jeon C.O."/>
        </authorList>
    </citation>
    <scope>NUCLEOTIDE SEQUENCE</scope>
    <source>
        <strain evidence="6">J2-29</strain>
    </source>
</reference>
<accession>A0ABT3YGW3</accession>
<dbReference type="InterPro" id="IPR028082">
    <property type="entry name" value="Peripla_BP_I"/>
</dbReference>
<evidence type="ECO:0000259" key="5">
    <source>
        <dbReference type="PROSITE" id="PS50943"/>
    </source>
</evidence>
<dbReference type="Gene3D" id="1.10.260.40">
    <property type="entry name" value="lambda repressor-like DNA-binding domains"/>
    <property type="match status" value="1"/>
</dbReference>
<dbReference type="InterPro" id="IPR046335">
    <property type="entry name" value="LacI/GalR-like_sensor"/>
</dbReference>
<evidence type="ECO:0000313" key="7">
    <source>
        <dbReference type="Proteomes" id="UP001081283"/>
    </source>
</evidence>
<dbReference type="Pfam" id="PF00356">
    <property type="entry name" value="LacI"/>
    <property type="match status" value="1"/>
</dbReference>
<keyword evidence="3" id="KW-0804">Transcription</keyword>
<keyword evidence="1" id="KW-0805">Transcription regulation</keyword>
<dbReference type="CDD" id="cd01392">
    <property type="entry name" value="HTH_LacI"/>
    <property type="match status" value="1"/>
</dbReference>
<dbReference type="Pfam" id="PF13377">
    <property type="entry name" value="Peripla_BP_3"/>
    <property type="match status" value="1"/>
</dbReference>
<dbReference type="InterPro" id="IPR010982">
    <property type="entry name" value="Lambda_DNA-bd_dom_sf"/>
</dbReference>
<protein>
    <submittedName>
        <fullName evidence="6">LacI family DNA-binding transcriptional regulator</fullName>
    </submittedName>
</protein>
<dbReference type="GO" id="GO:0003677">
    <property type="term" value="F:DNA binding"/>
    <property type="evidence" value="ECO:0007669"/>
    <property type="project" value="UniProtKB-KW"/>
</dbReference>
<dbReference type="SUPFAM" id="SSF53822">
    <property type="entry name" value="Periplasmic binding protein-like I"/>
    <property type="match status" value="1"/>
</dbReference>
<dbReference type="PROSITE" id="PS50932">
    <property type="entry name" value="HTH_LACI_2"/>
    <property type="match status" value="1"/>
</dbReference>
<feature type="domain" description="HTH lacI-type" evidence="4">
    <location>
        <begin position="10"/>
        <end position="64"/>
    </location>
</feature>
<dbReference type="SMART" id="SM00354">
    <property type="entry name" value="HTH_LACI"/>
    <property type="match status" value="1"/>
</dbReference>
<dbReference type="SUPFAM" id="SSF47413">
    <property type="entry name" value="lambda repressor-like DNA-binding domains"/>
    <property type="match status" value="1"/>
</dbReference>
<dbReference type="InterPro" id="IPR000843">
    <property type="entry name" value="HTH_LacI"/>
</dbReference>
<evidence type="ECO:0000256" key="1">
    <source>
        <dbReference type="ARBA" id="ARBA00023015"/>
    </source>
</evidence>
<dbReference type="EMBL" id="JAOVZQ010000001">
    <property type="protein sequence ID" value="MCY0095140.1"/>
    <property type="molecule type" value="Genomic_DNA"/>
</dbReference>
<dbReference type="PANTHER" id="PTHR30146:SF33">
    <property type="entry name" value="TRANSCRIPTIONAL REGULATOR"/>
    <property type="match status" value="1"/>
</dbReference>
<name>A0ABT3YGW3_9HYPH</name>